<sequence length="573" mass="66565">MPRLNPKRAYSRAVGLKRRSDETCSDESEMSTDEEPLDMEINESDDYEPLNFNNKMIITDIADVFELCKSKCPSKYLSVLLFMTMRQMGITWRECNTYLKSIGAFSSETSHKWTESFVFGDYNEFCHEYGGGKRGECFYDCFPKIETDAKQYIVDRCSEKSADFTANDLAVFIDKKFYEITQTAKSGSSGLIRSVPSCRLDLRKWGARFENNSQRPYFEGHERLDVVEHRSQFIDYFLQRKDYYYTISDSENPAWQIPKLSPPCILLFHDESTFRSGDVSAKRCFFGNEAPFHSKGRGRSNMVSDFLVQHPSGPFFSLTENEYKKATQRYPQLQTPSDLNYYDRSATASIHIGQNSYFDNETILNQFERLFQLLQFKEQFKDHDIEIIVDNARTHSAKSHSLLDFGKSIGTRCPIDTIDYIDSRGVKQILDCYFQSGSNVGSSKGLFEISKELNIAVPDKVKLHDLRNILADHPAFKITSKLEQLADKYNVRIKFCPKFHCELNAIEGLWCHEKQYIRQKSDQTYATMLKLMVESRINFSDRQIHLKLLRRFWRSLKAYKKRADLCSSSTAIF</sequence>
<evidence type="ECO:0000313" key="3">
    <source>
        <dbReference type="EMBL" id="CAF1613553.1"/>
    </source>
</evidence>
<dbReference type="Proteomes" id="UP000681720">
    <property type="component" value="Unassembled WGS sequence"/>
</dbReference>
<reference evidence="2" key="1">
    <citation type="submission" date="2021-02" db="EMBL/GenBank/DDBJ databases">
        <authorList>
            <person name="Nowell W R."/>
        </authorList>
    </citation>
    <scope>NUCLEOTIDE SEQUENCE</scope>
</reference>
<dbReference type="Proteomes" id="UP000681967">
    <property type="component" value="Unassembled WGS sequence"/>
</dbReference>
<accession>A0A815AM48</accession>
<evidence type="ECO:0000313" key="2">
    <source>
        <dbReference type="EMBL" id="CAF1258621.1"/>
    </source>
</evidence>
<organism evidence="2 6">
    <name type="scientific">Rotaria magnacalcarata</name>
    <dbReference type="NCBI Taxonomy" id="392030"/>
    <lineage>
        <taxon>Eukaryota</taxon>
        <taxon>Metazoa</taxon>
        <taxon>Spiralia</taxon>
        <taxon>Gnathifera</taxon>
        <taxon>Rotifera</taxon>
        <taxon>Eurotatoria</taxon>
        <taxon>Bdelloidea</taxon>
        <taxon>Philodinida</taxon>
        <taxon>Philodinidae</taxon>
        <taxon>Rotaria</taxon>
    </lineage>
</organism>
<dbReference type="EMBL" id="CAJOBJ010130802">
    <property type="protein sequence ID" value="CAF4720292.1"/>
    <property type="molecule type" value="Genomic_DNA"/>
</dbReference>
<dbReference type="OrthoDB" id="10044727at2759"/>
<dbReference type="PANTHER" id="PTHR35871">
    <property type="entry name" value="EXPRESSED PROTEIN"/>
    <property type="match status" value="1"/>
</dbReference>
<proteinExistence type="predicted"/>
<dbReference type="EMBL" id="CAJNOV010006760">
    <property type="protein sequence ID" value="CAF1258621.1"/>
    <property type="molecule type" value="Genomic_DNA"/>
</dbReference>
<dbReference type="AlphaFoldDB" id="A0A815AM48"/>
<feature type="compositionally biased region" description="Basic residues" evidence="1">
    <location>
        <begin position="1"/>
        <end position="10"/>
    </location>
</feature>
<gene>
    <name evidence="5" type="ORF">BYL167_LOCUS45785</name>
    <name evidence="2" type="ORF">CJN711_LOCUS14865</name>
    <name evidence="4" type="ORF">GIL414_LOCUS43817</name>
    <name evidence="3" type="ORF">KQP761_LOCUS23654</name>
</gene>
<feature type="compositionally biased region" description="Acidic residues" evidence="1">
    <location>
        <begin position="23"/>
        <end position="36"/>
    </location>
</feature>
<dbReference type="Gene3D" id="3.30.420.10">
    <property type="entry name" value="Ribonuclease H-like superfamily/Ribonuclease H"/>
    <property type="match status" value="1"/>
</dbReference>
<dbReference type="Proteomes" id="UP000663855">
    <property type="component" value="Unassembled WGS sequence"/>
</dbReference>
<evidence type="ECO:0000313" key="4">
    <source>
        <dbReference type="EMBL" id="CAF4720292.1"/>
    </source>
</evidence>
<dbReference type="EMBL" id="CAJOBH010127920">
    <property type="protein sequence ID" value="CAF4743244.1"/>
    <property type="molecule type" value="Genomic_DNA"/>
</dbReference>
<dbReference type="InterPro" id="IPR036397">
    <property type="entry name" value="RNaseH_sf"/>
</dbReference>
<dbReference type="EMBL" id="CAJNOW010012780">
    <property type="protein sequence ID" value="CAF1613553.1"/>
    <property type="molecule type" value="Genomic_DNA"/>
</dbReference>
<evidence type="ECO:0000313" key="5">
    <source>
        <dbReference type="EMBL" id="CAF4743244.1"/>
    </source>
</evidence>
<feature type="region of interest" description="Disordered" evidence="1">
    <location>
        <begin position="1"/>
        <end position="36"/>
    </location>
</feature>
<protein>
    <submittedName>
        <fullName evidence="2">Uncharacterized protein</fullName>
    </submittedName>
</protein>
<dbReference type="Proteomes" id="UP000663834">
    <property type="component" value="Unassembled WGS sequence"/>
</dbReference>
<dbReference type="PANTHER" id="PTHR35871:SF1">
    <property type="entry name" value="CXC1-LIKE CYSTEINE CLUSTER ASSOCIATED WITH KDZ TRANSPOSASES DOMAIN-CONTAINING PROTEIN"/>
    <property type="match status" value="1"/>
</dbReference>
<evidence type="ECO:0000313" key="6">
    <source>
        <dbReference type="Proteomes" id="UP000663855"/>
    </source>
</evidence>
<evidence type="ECO:0000256" key="1">
    <source>
        <dbReference type="SAM" id="MobiDB-lite"/>
    </source>
</evidence>
<dbReference type="GO" id="GO:0003676">
    <property type="term" value="F:nucleic acid binding"/>
    <property type="evidence" value="ECO:0007669"/>
    <property type="project" value="InterPro"/>
</dbReference>
<name>A0A815AM48_9BILA</name>
<comment type="caution">
    <text evidence="2">The sequence shown here is derived from an EMBL/GenBank/DDBJ whole genome shotgun (WGS) entry which is preliminary data.</text>
</comment>